<name>B9S6I6_RICCO</name>
<accession>B9S6I6</accession>
<dbReference type="Proteomes" id="UP000008311">
    <property type="component" value="Unassembled WGS sequence"/>
</dbReference>
<reference evidence="2" key="1">
    <citation type="journal article" date="2010" name="Nat. Biotechnol.">
        <title>Draft genome sequence of the oilseed species Ricinus communis.</title>
        <authorList>
            <person name="Chan A.P."/>
            <person name="Crabtree J."/>
            <person name="Zhao Q."/>
            <person name="Lorenzi H."/>
            <person name="Orvis J."/>
            <person name="Puiu D."/>
            <person name="Melake-Berhan A."/>
            <person name="Jones K.M."/>
            <person name="Redman J."/>
            <person name="Chen G."/>
            <person name="Cahoon E.B."/>
            <person name="Gedil M."/>
            <person name="Stanke M."/>
            <person name="Haas B.J."/>
            <person name="Wortman J.R."/>
            <person name="Fraser-Liggett C.M."/>
            <person name="Ravel J."/>
            <person name="Rabinowicz P.D."/>
        </authorList>
    </citation>
    <scope>NUCLEOTIDE SEQUENCE [LARGE SCALE GENOMIC DNA]</scope>
    <source>
        <strain evidence="2">cv. Hale</strain>
    </source>
</reference>
<protein>
    <submittedName>
        <fullName evidence="1">Uncharacterized protein</fullName>
    </submittedName>
</protein>
<sequence length="177" mass="20454">MLKMNNGLTESYFISSFTNGLNEELQPVVKMLRPFTLNQDFDQARLQEQSIKALFKKQGTNNQSCSFSKSMKFYSFIEHFHPPDSNNKRGKITRAANAVSKGPNTLDTRRYNNPCYHYGEQFFFGHQCNNKPLLMMEGDDLEECEEYSGIDEVKETMNVEISMYAIDRSASLAQNNW</sequence>
<proteinExistence type="predicted"/>
<dbReference type="EMBL" id="EQ973879">
    <property type="protein sequence ID" value="EEF40876.1"/>
    <property type="molecule type" value="Genomic_DNA"/>
</dbReference>
<dbReference type="AlphaFoldDB" id="B9S6I6"/>
<evidence type="ECO:0000313" key="1">
    <source>
        <dbReference type="EMBL" id="EEF40876.1"/>
    </source>
</evidence>
<evidence type="ECO:0000313" key="2">
    <source>
        <dbReference type="Proteomes" id="UP000008311"/>
    </source>
</evidence>
<gene>
    <name evidence="1" type="ORF">RCOM_0536920</name>
</gene>
<keyword evidence="2" id="KW-1185">Reference proteome</keyword>
<dbReference type="InParanoid" id="B9S6I6"/>
<organism evidence="1 2">
    <name type="scientific">Ricinus communis</name>
    <name type="common">Castor bean</name>
    <dbReference type="NCBI Taxonomy" id="3988"/>
    <lineage>
        <taxon>Eukaryota</taxon>
        <taxon>Viridiplantae</taxon>
        <taxon>Streptophyta</taxon>
        <taxon>Embryophyta</taxon>
        <taxon>Tracheophyta</taxon>
        <taxon>Spermatophyta</taxon>
        <taxon>Magnoliopsida</taxon>
        <taxon>eudicotyledons</taxon>
        <taxon>Gunneridae</taxon>
        <taxon>Pentapetalae</taxon>
        <taxon>rosids</taxon>
        <taxon>fabids</taxon>
        <taxon>Malpighiales</taxon>
        <taxon>Euphorbiaceae</taxon>
        <taxon>Acalyphoideae</taxon>
        <taxon>Acalypheae</taxon>
        <taxon>Ricinus</taxon>
    </lineage>
</organism>